<feature type="signal peptide" evidence="1">
    <location>
        <begin position="1"/>
        <end position="28"/>
    </location>
</feature>
<comment type="caution">
    <text evidence="2">The sequence shown here is derived from an EMBL/GenBank/DDBJ whole genome shotgun (WGS) entry which is preliminary data.</text>
</comment>
<evidence type="ECO:0000313" key="3">
    <source>
        <dbReference type="Proteomes" id="UP000294980"/>
    </source>
</evidence>
<evidence type="ECO:0000256" key="1">
    <source>
        <dbReference type="SAM" id="SignalP"/>
    </source>
</evidence>
<name>A0A4R2KXB5_9GAMM</name>
<accession>A0A4R2KXB5</accession>
<gene>
    <name evidence="2" type="ORF">EV688_106150</name>
</gene>
<dbReference type="Proteomes" id="UP000294980">
    <property type="component" value="Unassembled WGS sequence"/>
</dbReference>
<feature type="chain" id="PRO_5020466899" description="DUF2066 domain-containing protein" evidence="1">
    <location>
        <begin position="29"/>
        <end position="354"/>
    </location>
</feature>
<dbReference type="AlphaFoldDB" id="A0A4R2KXB5"/>
<dbReference type="EMBL" id="SLWX01000006">
    <property type="protein sequence ID" value="TCO75959.1"/>
    <property type="molecule type" value="Genomic_DNA"/>
</dbReference>
<dbReference type="Pfam" id="PF09839">
    <property type="entry name" value="DUF2066"/>
    <property type="match status" value="1"/>
</dbReference>
<dbReference type="OrthoDB" id="6195299at2"/>
<keyword evidence="3" id="KW-1185">Reference proteome</keyword>
<evidence type="ECO:0000313" key="2">
    <source>
        <dbReference type="EMBL" id="TCO75959.1"/>
    </source>
</evidence>
<evidence type="ECO:0008006" key="4">
    <source>
        <dbReference type="Google" id="ProtNLM"/>
    </source>
</evidence>
<sequence>MIVSVFRCLARRITLGLLCVLLAHPAAARVVDDLYSARVSVQDRSQASLDAAARDGLSEVLVKITGSREVLSLPVLDRAVRDARDLLQQFSYQSSGDGRDLEIELRFSSETVRGLVIEAGAPLWTANRPQVLVWMVVDGPGGRQLVDAESYPDVVASMQRAFERRGLPLVMPILDLDDVVALSPGDVWRQGLAEIMQASARYPAEQILIGRVAALSGDRWLGDWLLYDGRSRADRPVNAGSADAFLEAGVDLVAGVVAGRFALTSSVAGSNSGARVEVSGVSNYSDYAAIVSWLESLELVEYANVEWLRGDRLTLRLVAQTDLQSLRPLIELNSRLVPDNRGGDGANLVYVWQN</sequence>
<reference evidence="2 3" key="1">
    <citation type="submission" date="2019-03" db="EMBL/GenBank/DDBJ databases">
        <title>Genomic Encyclopedia of Type Strains, Phase IV (KMG-IV): sequencing the most valuable type-strain genomes for metagenomic binning, comparative biology and taxonomic classification.</title>
        <authorList>
            <person name="Goeker M."/>
        </authorList>
    </citation>
    <scope>NUCLEOTIDE SEQUENCE [LARGE SCALE GENOMIC DNA]</scope>
    <source>
        <strain evidence="2 3">DSM 23344</strain>
    </source>
</reference>
<protein>
    <recommendedName>
        <fullName evidence="4">DUF2066 domain-containing protein</fullName>
    </recommendedName>
</protein>
<organism evidence="2 3">
    <name type="scientific">Chromatocurvus halotolerans</name>
    <dbReference type="NCBI Taxonomy" id="1132028"/>
    <lineage>
        <taxon>Bacteria</taxon>
        <taxon>Pseudomonadati</taxon>
        <taxon>Pseudomonadota</taxon>
        <taxon>Gammaproteobacteria</taxon>
        <taxon>Cellvibrionales</taxon>
        <taxon>Halieaceae</taxon>
        <taxon>Chromatocurvus</taxon>
    </lineage>
</organism>
<keyword evidence="1" id="KW-0732">Signal</keyword>
<proteinExistence type="predicted"/>
<dbReference type="InterPro" id="IPR018642">
    <property type="entry name" value="DUF2066"/>
</dbReference>